<dbReference type="EMBL" id="VSSQ01146558">
    <property type="protein sequence ID" value="MPN64938.1"/>
    <property type="molecule type" value="Genomic_DNA"/>
</dbReference>
<sequence>MLQRVDLQHHIKTVVAEDGQAVLQIELQHVHAAARAGQHIGVVQFHAIARTAALAHQMLEQRAVATTQVQHACALGHQLGNGFHGGQLGHAASPARSAVFSSLAMPSK</sequence>
<proteinExistence type="predicted"/>
<accession>A0A645JMQ4</accession>
<evidence type="ECO:0000313" key="1">
    <source>
        <dbReference type="EMBL" id="MPN64938.1"/>
    </source>
</evidence>
<gene>
    <name evidence="1" type="ORF">SDC9_212717</name>
</gene>
<comment type="caution">
    <text evidence="1">The sequence shown here is derived from an EMBL/GenBank/DDBJ whole genome shotgun (WGS) entry which is preliminary data.</text>
</comment>
<dbReference type="AlphaFoldDB" id="A0A645JMQ4"/>
<name>A0A645JMQ4_9ZZZZ</name>
<reference evidence="1" key="1">
    <citation type="submission" date="2019-08" db="EMBL/GenBank/DDBJ databases">
        <authorList>
            <person name="Kucharzyk K."/>
            <person name="Murdoch R.W."/>
            <person name="Higgins S."/>
            <person name="Loffler F."/>
        </authorList>
    </citation>
    <scope>NUCLEOTIDE SEQUENCE</scope>
</reference>
<protein>
    <submittedName>
        <fullName evidence="1">Uncharacterized protein</fullName>
    </submittedName>
</protein>
<organism evidence="1">
    <name type="scientific">bioreactor metagenome</name>
    <dbReference type="NCBI Taxonomy" id="1076179"/>
    <lineage>
        <taxon>unclassified sequences</taxon>
        <taxon>metagenomes</taxon>
        <taxon>ecological metagenomes</taxon>
    </lineage>
</organism>